<proteinExistence type="predicted"/>
<comment type="caution">
    <text evidence="1">The sequence shown here is derived from an EMBL/GenBank/DDBJ whole genome shotgun (WGS) entry which is preliminary data.</text>
</comment>
<keyword evidence="2" id="KW-1185">Reference proteome</keyword>
<evidence type="ECO:0000313" key="2">
    <source>
        <dbReference type="Proteomes" id="UP001476798"/>
    </source>
</evidence>
<evidence type="ECO:0000313" key="1">
    <source>
        <dbReference type="EMBL" id="MEQ2178136.1"/>
    </source>
</evidence>
<sequence length="130" mass="14479">MCIKYLSLKAFHLMNSGEENIQSRRPRKSKDCLEFTENLTSGAFPQDSTGGPQGASTPLNISGFILVLQPWVLFCSPSAVHFPLLLLEQLTRRLLSAAWPATVEMQLLEYLYCNTVLLHAECCMEAAEGE</sequence>
<name>A0ABV0P4U3_9TELE</name>
<organism evidence="1 2">
    <name type="scientific">Goodea atripinnis</name>
    <dbReference type="NCBI Taxonomy" id="208336"/>
    <lineage>
        <taxon>Eukaryota</taxon>
        <taxon>Metazoa</taxon>
        <taxon>Chordata</taxon>
        <taxon>Craniata</taxon>
        <taxon>Vertebrata</taxon>
        <taxon>Euteleostomi</taxon>
        <taxon>Actinopterygii</taxon>
        <taxon>Neopterygii</taxon>
        <taxon>Teleostei</taxon>
        <taxon>Neoteleostei</taxon>
        <taxon>Acanthomorphata</taxon>
        <taxon>Ovalentaria</taxon>
        <taxon>Atherinomorphae</taxon>
        <taxon>Cyprinodontiformes</taxon>
        <taxon>Goodeidae</taxon>
        <taxon>Goodea</taxon>
    </lineage>
</organism>
<accession>A0ABV0P4U3</accession>
<gene>
    <name evidence="1" type="ORF">GOODEAATRI_010839</name>
</gene>
<dbReference type="Proteomes" id="UP001476798">
    <property type="component" value="Unassembled WGS sequence"/>
</dbReference>
<protein>
    <submittedName>
        <fullName evidence="1">Uncharacterized protein</fullName>
    </submittedName>
</protein>
<reference evidence="1 2" key="1">
    <citation type="submission" date="2021-06" db="EMBL/GenBank/DDBJ databases">
        <authorList>
            <person name="Palmer J.M."/>
        </authorList>
    </citation>
    <scope>NUCLEOTIDE SEQUENCE [LARGE SCALE GENOMIC DNA]</scope>
    <source>
        <strain evidence="1 2">GA_2019</strain>
        <tissue evidence="1">Muscle</tissue>
    </source>
</reference>
<dbReference type="EMBL" id="JAHRIO010060618">
    <property type="protein sequence ID" value="MEQ2178136.1"/>
    <property type="molecule type" value="Genomic_DNA"/>
</dbReference>